<organism evidence="1 2">
    <name type="scientific">Rufibacter hautae</name>
    <dbReference type="NCBI Taxonomy" id="2595005"/>
    <lineage>
        <taxon>Bacteria</taxon>
        <taxon>Pseudomonadati</taxon>
        <taxon>Bacteroidota</taxon>
        <taxon>Cytophagia</taxon>
        <taxon>Cytophagales</taxon>
        <taxon>Hymenobacteraceae</taxon>
        <taxon>Rufibacter</taxon>
    </lineage>
</organism>
<sequence length="111" mass="12139">MHNSQFQSVIQALTACAASCDHCFDACLQEQDVKMMEGCIRLDRDCADICKLTASALARNSSEARSFLQACAEICKACGDECAKHAHMQHCQECAEACRRCEEACRSAVQA</sequence>
<dbReference type="Pfam" id="PF03860">
    <property type="entry name" value="Csp"/>
    <property type="match status" value="1"/>
</dbReference>
<reference evidence="1 2" key="1">
    <citation type="submission" date="2019-07" db="EMBL/GenBank/DDBJ databases">
        <title>Rufibacter sp. nov., isolated from lake sediment.</title>
        <authorList>
            <person name="Qu J.-H."/>
        </authorList>
    </citation>
    <scope>NUCLEOTIDE SEQUENCE [LARGE SCALE GENOMIC DNA]</scope>
    <source>
        <strain evidence="1 2">NBS58-1</strain>
    </source>
</reference>
<dbReference type="PANTHER" id="PTHR37310">
    <property type="entry name" value="CYTOPLASMIC PROTEIN-RELATED"/>
    <property type="match status" value="1"/>
</dbReference>
<protein>
    <submittedName>
        <fullName evidence="1">Four-helix bundle copper-binding protein</fullName>
    </submittedName>
</protein>
<keyword evidence="2" id="KW-1185">Reference proteome</keyword>
<gene>
    <name evidence="1" type="ORF">FOA19_22930</name>
</gene>
<dbReference type="OrthoDB" id="5396211at2"/>
<evidence type="ECO:0000313" key="1">
    <source>
        <dbReference type="EMBL" id="KAA3436006.1"/>
    </source>
</evidence>
<dbReference type="InterPro" id="IPR044543">
    <property type="entry name" value="YHJQ-like"/>
</dbReference>
<accession>A0A5B6T7A0</accession>
<comment type="caution">
    <text evidence="1">The sequence shown here is derived from an EMBL/GenBank/DDBJ whole genome shotgun (WGS) entry which is preliminary data.</text>
</comment>
<dbReference type="AlphaFoldDB" id="A0A5B6T7A0"/>
<dbReference type="Proteomes" id="UP000324133">
    <property type="component" value="Unassembled WGS sequence"/>
</dbReference>
<dbReference type="InterPro" id="IPR005560">
    <property type="entry name" value="Csp_YhjQ"/>
</dbReference>
<dbReference type="CDD" id="cd08026">
    <property type="entry name" value="DUF326"/>
    <property type="match status" value="1"/>
</dbReference>
<dbReference type="Gene3D" id="1.20.1270.360">
    <property type="match status" value="1"/>
</dbReference>
<name>A0A5B6T7A0_9BACT</name>
<evidence type="ECO:0000313" key="2">
    <source>
        <dbReference type="Proteomes" id="UP000324133"/>
    </source>
</evidence>
<dbReference type="RefSeq" id="WP_149093216.1">
    <property type="nucleotide sequence ID" value="NZ_VKKY01000004.1"/>
</dbReference>
<dbReference type="PANTHER" id="PTHR37310:SF1">
    <property type="entry name" value="CYTOPLASMIC PROTEIN"/>
    <property type="match status" value="1"/>
</dbReference>
<proteinExistence type="predicted"/>
<dbReference type="EMBL" id="VKKY01000004">
    <property type="protein sequence ID" value="KAA3436006.1"/>
    <property type="molecule type" value="Genomic_DNA"/>
</dbReference>